<name>A0A136PN58_9ACTN</name>
<dbReference type="PANTHER" id="PTHR42702:SF1">
    <property type="entry name" value="REGULATORY PROTEIN FOR BETA-LACTAMASE"/>
    <property type="match status" value="1"/>
</dbReference>
<dbReference type="OrthoDB" id="9791898at2"/>
<dbReference type="GO" id="GO:0016787">
    <property type="term" value="F:hydrolase activity"/>
    <property type="evidence" value="ECO:0007669"/>
    <property type="project" value="UniProtKB-KW"/>
</dbReference>
<dbReference type="InterPro" id="IPR011411">
    <property type="entry name" value="MazG-related_YvdC"/>
</dbReference>
<evidence type="ECO:0000313" key="2">
    <source>
        <dbReference type="EMBL" id="KXK59920.1"/>
    </source>
</evidence>
<dbReference type="SUPFAM" id="SSF101386">
    <property type="entry name" value="all-alpha NTP pyrophosphatases"/>
    <property type="match status" value="1"/>
</dbReference>
<reference evidence="2 3" key="1">
    <citation type="submission" date="2016-01" db="EMBL/GenBank/DDBJ databases">
        <title>Whole genome sequence and analysis of Micromonospora rosaria DSM 803, which can produce antibacterial substance rosamicin.</title>
        <authorList>
            <person name="Yang H."/>
            <person name="He X."/>
            <person name="Zhu D."/>
        </authorList>
    </citation>
    <scope>NUCLEOTIDE SEQUENCE [LARGE SCALE GENOMIC DNA]</scope>
    <source>
        <strain evidence="2 3">DSM 803</strain>
    </source>
</reference>
<dbReference type="RefSeq" id="WP_067369480.1">
    <property type="nucleotide sequence ID" value="NZ_JBIUBN010000039.1"/>
</dbReference>
<comment type="caution">
    <text evidence="2">The sequence shown here is derived from an EMBL/GenBank/DDBJ whole genome shotgun (WGS) entry which is preliminary data.</text>
</comment>
<sequence>MHPLSRPATLPDIQRYVDDMEKQRGFTDRTVMDQCLMLGEEVGELFKAVRKRQQLPIGTTSVVGTVDEELADVLIFLCAVANRYGIDLNDALLRKEQHNEQRLWR</sequence>
<dbReference type="InterPro" id="IPR004518">
    <property type="entry name" value="MazG-like_dom"/>
</dbReference>
<evidence type="ECO:0000313" key="3">
    <source>
        <dbReference type="Proteomes" id="UP000070620"/>
    </source>
</evidence>
<dbReference type="CDD" id="cd11535">
    <property type="entry name" value="NTP-PPase_SsMazG"/>
    <property type="match status" value="1"/>
</dbReference>
<keyword evidence="2" id="KW-0378">Hydrolase</keyword>
<feature type="domain" description="NTP pyrophosphohydrolase MazG-like" evidence="1">
    <location>
        <begin position="37"/>
        <end position="93"/>
    </location>
</feature>
<dbReference type="EMBL" id="LRQV01000091">
    <property type="protein sequence ID" value="KXK59920.1"/>
    <property type="molecule type" value="Genomic_DNA"/>
</dbReference>
<dbReference type="PIRSF" id="PIRSF036521">
    <property type="entry name" value="UCP036521_pph"/>
    <property type="match status" value="1"/>
</dbReference>
<dbReference type="Proteomes" id="UP000070620">
    <property type="component" value="Unassembled WGS sequence"/>
</dbReference>
<evidence type="ECO:0000259" key="1">
    <source>
        <dbReference type="Pfam" id="PF03819"/>
    </source>
</evidence>
<keyword evidence="3" id="KW-1185">Reference proteome</keyword>
<dbReference type="PANTHER" id="PTHR42702">
    <property type="entry name" value="NUCLEOTIDE PYROPHOSPHOHYDROLASE"/>
    <property type="match status" value="1"/>
</dbReference>
<gene>
    <name evidence="2" type="ORF">AWW66_21580</name>
</gene>
<dbReference type="Gene3D" id="1.10.287.1080">
    <property type="entry name" value="MazG-like"/>
    <property type="match status" value="1"/>
</dbReference>
<dbReference type="AlphaFoldDB" id="A0A136PN58"/>
<dbReference type="Pfam" id="PF03819">
    <property type="entry name" value="MazG"/>
    <property type="match status" value="1"/>
</dbReference>
<accession>A0A136PN58</accession>
<protein>
    <submittedName>
        <fullName evidence="2">Pyrophosphohydrolase</fullName>
    </submittedName>
</protein>
<proteinExistence type="predicted"/>
<organism evidence="2 3">
    <name type="scientific">Micromonospora rosaria</name>
    <dbReference type="NCBI Taxonomy" id="47874"/>
    <lineage>
        <taxon>Bacteria</taxon>
        <taxon>Bacillati</taxon>
        <taxon>Actinomycetota</taxon>
        <taxon>Actinomycetes</taxon>
        <taxon>Micromonosporales</taxon>
        <taxon>Micromonosporaceae</taxon>
        <taxon>Micromonospora</taxon>
    </lineage>
</organism>